<evidence type="ECO:0000256" key="2">
    <source>
        <dbReference type="ARBA" id="ARBA00022448"/>
    </source>
</evidence>
<dbReference type="RefSeq" id="WP_305517504.1">
    <property type="nucleotide sequence ID" value="NZ_JAUPEV010000011.1"/>
</dbReference>
<evidence type="ECO:0000313" key="14">
    <source>
        <dbReference type="Proteomes" id="UP001240777"/>
    </source>
</evidence>
<dbReference type="GO" id="GO:0008320">
    <property type="term" value="F:protein transmembrane transporter activity"/>
    <property type="evidence" value="ECO:0007669"/>
    <property type="project" value="UniProtKB-UniRule"/>
</dbReference>
<organism evidence="12 13">
    <name type="scientific">Helicobacter cappadocius</name>
    <dbReference type="NCBI Taxonomy" id="3063998"/>
    <lineage>
        <taxon>Bacteria</taxon>
        <taxon>Pseudomonadati</taxon>
        <taxon>Campylobacterota</taxon>
        <taxon>Epsilonproteobacteria</taxon>
        <taxon>Campylobacterales</taxon>
        <taxon>Helicobacteraceae</taxon>
        <taxon>Helicobacter</taxon>
    </lineage>
</organism>
<comment type="similarity">
    <text evidence="9">Belongs to the TatB family.</text>
</comment>
<dbReference type="GO" id="GO:0033281">
    <property type="term" value="C:TAT protein transport complex"/>
    <property type="evidence" value="ECO:0007669"/>
    <property type="project" value="UniProtKB-UniRule"/>
</dbReference>
<keyword evidence="7 9" id="KW-0811">Translocation</keyword>
<dbReference type="Proteomes" id="UP001177258">
    <property type="component" value="Unassembled WGS sequence"/>
</dbReference>
<evidence type="ECO:0000313" key="11">
    <source>
        <dbReference type="EMBL" id="MDO7253657.1"/>
    </source>
</evidence>
<dbReference type="AlphaFoldDB" id="A0AA90TFF6"/>
<evidence type="ECO:0000256" key="4">
    <source>
        <dbReference type="ARBA" id="ARBA00022692"/>
    </source>
</evidence>
<feature type="compositionally biased region" description="Polar residues" evidence="10">
    <location>
        <begin position="137"/>
        <end position="150"/>
    </location>
</feature>
<gene>
    <name evidence="12" type="primary">tatB</name>
    <name evidence="11" type="ORF">Q5I04_07010</name>
    <name evidence="12" type="ORF">Q5I06_07340</name>
</gene>
<dbReference type="GO" id="GO:0043953">
    <property type="term" value="P:protein transport by the Tat complex"/>
    <property type="evidence" value="ECO:0007669"/>
    <property type="project" value="UniProtKB-UniRule"/>
</dbReference>
<evidence type="ECO:0000256" key="9">
    <source>
        <dbReference type="HAMAP-Rule" id="MF_00237"/>
    </source>
</evidence>
<dbReference type="HAMAP" id="MF_00237">
    <property type="entry name" value="TatB"/>
    <property type="match status" value="1"/>
</dbReference>
<evidence type="ECO:0000256" key="5">
    <source>
        <dbReference type="ARBA" id="ARBA00022927"/>
    </source>
</evidence>
<dbReference type="Pfam" id="PF02416">
    <property type="entry name" value="TatA_B_E"/>
    <property type="match status" value="1"/>
</dbReference>
<dbReference type="Proteomes" id="UP001240777">
    <property type="component" value="Unassembled WGS sequence"/>
</dbReference>
<dbReference type="Gene3D" id="1.20.5.3310">
    <property type="match status" value="1"/>
</dbReference>
<evidence type="ECO:0000256" key="3">
    <source>
        <dbReference type="ARBA" id="ARBA00022475"/>
    </source>
</evidence>
<keyword evidence="5 9" id="KW-0653">Protein transport</keyword>
<reference evidence="11 13" key="3">
    <citation type="journal article" date="2024" name="Syst. Appl. Microbiol.">
        <title>Helicobacter cappadocius sp. nov., from lizards: The first psychrotrophic Helicobacter species.</title>
        <authorList>
            <person name="Aydin F."/>
            <person name="Tarhane S."/>
            <person name="Karakaya E."/>
            <person name="Abay S."/>
            <person name="Kayman T."/>
            <person name="Guran O."/>
            <person name="Bozkurt E."/>
            <person name="Uzum N."/>
            <person name="Avci A."/>
            <person name="Olgun K."/>
            <person name="Jablonski D."/>
            <person name="Guran C."/>
            <person name="Burcin Saticioglu I."/>
        </authorList>
    </citation>
    <scope>NUCLEOTIDE SEQUENCE [LARGE SCALE GENOMIC DNA]</scope>
    <source>
        <strain evidence="11">Faydin-H75</strain>
        <strain evidence="13">faydin-H76</strain>
    </source>
</reference>
<reference evidence="11" key="2">
    <citation type="submission" date="2023-07" db="EMBL/GenBank/DDBJ databases">
        <authorList>
            <person name="Aydin F."/>
            <person name="Tarhane S."/>
            <person name="Saticioglu I.B."/>
            <person name="Karakaya E."/>
            <person name="Abay S."/>
            <person name="Guran O."/>
            <person name="Bozkurt E."/>
            <person name="Uzum N."/>
            <person name="Olgun K."/>
            <person name="Jablonski D."/>
        </authorList>
    </citation>
    <scope>NUCLEOTIDE SEQUENCE</scope>
    <source>
        <strain evidence="11">Faydin-H75</strain>
    </source>
</reference>
<dbReference type="InterPro" id="IPR018448">
    <property type="entry name" value="TatB"/>
</dbReference>
<reference evidence="12 14" key="1">
    <citation type="submission" date="2023-07" db="EMBL/GenBank/DDBJ databases">
        <title>Unpublished Manusciprt.</title>
        <authorList>
            <person name="Aydin F."/>
            <person name="Tarhane S."/>
            <person name="Saticioglu I.B."/>
            <person name="Karakaya E."/>
            <person name="Abay S."/>
            <person name="Guran O."/>
            <person name="Bozkurt E."/>
            <person name="Uzum N."/>
            <person name="Olgun K."/>
            <person name="Jablonski D."/>
        </authorList>
    </citation>
    <scope>NUCLEOTIDE SEQUENCE</scope>
    <source>
        <strain evidence="14">faydin-H75</strain>
        <strain evidence="12">Faydin-H76</strain>
    </source>
</reference>
<dbReference type="InterPro" id="IPR003369">
    <property type="entry name" value="TatA/B/E"/>
</dbReference>
<keyword evidence="14" id="KW-1185">Reference proteome</keyword>
<accession>A0AA90TFF6</accession>
<evidence type="ECO:0000313" key="13">
    <source>
        <dbReference type="Proteomes" id="UP001177258"/>
    </source>
</evidence>
<feature type="region of interest" description="Disordered" evidence="10">
    <location>
        <begin position="94"/>
        <end position="195"/>
    </location>
</feature>
<sequence length="195" mass="22114">MFGMGIFEILVILIVAVIFLGPEKLPQAMVDVVKFFKAVKKTLNDAKDTFDKELHMSEIKKEALEYRNTFESSVDNITKDIQLKEIDDMFGKYKEENQTTKPKRTKKTPKIPAPDAALSYEDTLPKKRGRKPKTENQKQNITDKPIATQTKKSPIKPSVPKPISQDSERSKRRVVTPKATKSVGFKKSTKTSKEG</sequence>
<comment type="caution">
    <text evidence="12">The sequence shown here is derived from an EMBL/GenBank/DDBJ whole genome shotgun (WGS) entry which is preliminary data.</text>
</comment>
<evidence type="ECO:0000256" key="1">
    <source>
        <dbReference type="ARBA" id="ARBA00004167"/>
    </source>
</evidence>
<comment type="subcellular location">
    <subcellularLocation>
        <location evidence="9">Cell membrane</location>
        <topology evidence="9">Single-pass membrane protein</topology>
    </subcellularLocation>
    <subcellularLocation>
        <location evidence="1">Membrane</location>
        <topology evidence="1">Single-pass membrane protein</topology>
    </subcellularLocation>
</comment>
<keyword evidence="6 9" id="KW-1133">Transmembrane helix</keyword>
<protein>
    <recommendedName>
        <fullName evidence="9">Sec-independent protein translocase protein TatB homolog</fullName>
    </recommendedName>
</protein>
<feature type="compositionally biased region" description="Low complexity" evidence="10">
    <location>
        <begin position="151"/>
        <end position="164"/>
    </location>
</feature>
<keyword evidence="2 9" id="KW-0813">Transport</keyword>
<dbReference type="EMBL" id="JAUYZK010000011">
    <property type="protein sequence ID" value="MDP2539585.1"/>
    <property type="molecule type" value="Genomic_DNA"/>
</dbReference>
<evidence type="ECO:0000256" key="7">
    <source>
        <dbReference type="ARBA" id="ARBA00023010"/>
    </source>
</evidence>
<keyword evidence="3 9" id="KW-1003">Cell membrane</keyword>
<dbReference type="PRINTS" id="PR01506">
    <property type="entry name" value="TATBPROTEIN"/>
</dbReference>
<evidence type="ECO:0000256" key="10">
    <source>
        <dbReference type="SAM" id="MobiDB-lite"/>
    </source>
</evidence>
<proteinExistence type="inferred from homology"/>
<dbReference type="EMBL" id="JAUPEV010000011">
    <property type="protein sequence ID" value="MDO7253657.1"/>
    <property type="molecule type" value="Genomic_DNA"/>
</dbReference>
<evidence type="ECO:0000313" key="12">
    <source>
        <dbReference type="EMBL" id="MDP2539585.1"/>
    </source>
</evidence>
<evidence type="ECO:0000256" key="6">
    <source>
        <dbReference type="ARBA" id="ARBA00022989"/>
    </source>
</evidence>
<keyword evidence="4 9" id="KW-0812">Transmembrane</keyword>
<keyword evidence="8 9" id="KW-0472">Membrane</keyword>
<evidence type="ECO:0000256" key="8">
    <source>
        <dbReference type="ARBA" id="ARBA00023136"/>
    </source>
</evidence>
<name>A0AA90TFF6_9HELI</name>
<dbReference type="NCBIfam" id="TIGR01410">
    <property type="entry name" value="tatB"/>
    <property type="match status" value="1"/>
</dbReference>